<evidence type="ECO:0000313" key="4">
    <source>
        <dbReference type="Proteomes" id="UP000053958"/>
    </source>
</evidence>
<feature type="compositionally biased region" description="Basic and acidic residues" evidence="1">
    <location>
        <begin position="148"/>
        <end position="164"/>
    </location>
</feature>
<evidence type="ECO:0000256" key="2">
    <source>
        <dbReference type="SAM" id="Phobius"/>
    </source>
</evidence>
<protein>
    <submittedName>
        <fullName evidence="3">Uncharacterized protein</fullName>
    </submittedName>
</protein>
<organism evidence="3 4">
    <name type="scientific">Rasamsonia emersonii (strain ATCC 16479 / CBS 393.64 / IMI 116815)</name>
    <dbReference type="NCBI Taxonomy" id="1408163"/>
    <lineage>
        <taxon>Eukaryota</taxon>
        <taxon>Fungi</taxon>
        <taxon>Dikarya</taxon>
        <taxon>Ascomycota</taxon>
        <taxon>Pezizomycotina</taxon>
        <taxon>Eurotiomycetes</taxon>
        <taxon>Eurotiomycetidae</taxon>
        <taxon>Eurotiales</taxon>
        <taxon>Trichocomaceae</taxon>
        <taxon>Rasamsonia</taxon>
    </lineage>
</organism>
<dbReference type="GeneID" id="25312784"/>
<keyword evidence="2" id="KW-0472">Membrane</keyword>
<dbReference type="EMBL" id="LASV01000030">
    <property type="protein sequence ID" value="KKA25234.1"/>
    <property type="molecule type" value="Genomic_DNA"/>
</dbReference>
<accession>A0A0F4Z3Z6</accession>
<evidence type="ECO:0000256" key="1">
    <source>
        <dbReference type="SAM" id="MobiDB-lite"/>
    </source>
</evidence>
<feature type="compositionally biased region" description="Polar residues" evidence="1">
    <location>
        <begin position="14"/>
        <end position="23"/>
    </location>
</feature>
<dbReference type="AlphaFoldDB" id="A0A0F4Z3Z6"/>
<comment type="caution">
    <text evidence="3">The sequence shown here is derived from an EMBL/GenBank/DDBJ whole genome shotgun (WGS) entry which is preliminary data.</text>
</comment>
<feature type="compositionally biased region" description="Basic and acidic residues" evidence="1">
    <location>
        <begin position="61"/>
        <end position="71"/>
    </location>
</feature>
<sequence length="164" mass="18055">MAVGSYHLRRECTSDSNSPDCEKPVSQTLINAVPAAILGGVVVISAIVLFIIVRRKRRQEQLEDDKDRDFIEIDDYGPATAAGRPQNPPQRPIYPEPSYQRDSELSLSSATPTRRVLSPSTTTFDDAEFNKGPYGPSLPPTPNNKASRSTEDLGRVSRSERALV</sequence>
<name>A0A0F4Z3Z6_RASE3</name>
<dbReference type="Proteomes" id="UP000053958">
    <property type="component" value="Unassembled WGS sequence"/>
</dbReference>
<keyword evidence="2" id="KW-0812">Transmembrane</keyword>
<dbReference type="OrthoDB" id="3912021at2759"/>
<feature type="region of interest" description="Disordered" evidence="1">
    <location>
        <begin position="61"/>
        <end position="164"/>
    </location>
</feature>
<proteinExistence type="predicted"/>
<keyword evidence="2" id="KW-1133">Transmembrane helix</keyword>
<gene>
    <name evidence="3" type="ORF">T310_0730</name>
</gene>
<feature type="region of interest" description="Disordered" evidence="1">
    <location>
        <begin position="1"/>
        <end position="23"/>
    </location>
</feature>
<evidence type="ECO:0000313" key="3">
    <source>
        <dbReference type="EMBL" id="KKA25234.1"/>
    </source>
</evidence>
<feature type="transmembrane region" description="Helical" evidence="2">
    <location>
        <begin position="32"/>
        <end position="53"/>
    </location>
</feature>
<feature type="compositionally biased region" description="Polar residues" evidence="1">
    <location>
        <begin position="105"/>
        <end position="124"/>
    </location>
</feature>
<feature type="compositionally biased region" description="Pro residues" evidence="1">
    <location>
        <begin position="86"/>
        <end position="95"/>
    </location>
</feature>
<dbReference type="RefSeq" id="XP_013331846.1">
    <property type="nucleotide sequence ID" value="XM_013476392.1"/>
</dbReference>
<keyword evidence="4" id="KW-1185">Reference proteome</keyword>
<reference evidence="3 4" key="1">
    <citation type="submission" date="2015-04" db="EMBL/GenBank/DDBJ databases">
        <authorList>
            <person name="Heijne W.H."/>
            <person name="Fedorova N.D."/>
            <person name="Nierman W.C."/>
            <person name="Vollebregt A.W."/>
            <person name="Zhao Z."/>
            <person name="Wu L."/>
            <person name="Kumar M."/>
            <person name="Stam H."/>
            <person name="van den Berg M.A."/>
            <person name="Pel H.J."/>
        </authorList>
    </citation>
    <scope>NUCLEOTIDE SEQUENCE [LARGE SCALE GENOMIC DNA]</scope>
    <source>
        <strain evidence="3 4">CBS 393.64</strain>
    </source>
</reference>